<comment type="similarity">
    <text evidence="3 6">Belongs to the MoeA family.</text>
</comment>
<dbReference type="NCBIfam" id="TIGR00177">
    <property type="entry name" value="molyb_syn"/>
    <property type="match status" value="1"/>
</dbReference>
<dbReference type="PANTHER" id="PTHR10192">
    <property type="entry name" value="MOLYBDOPTERIN BIOSYNTHESIS PROTEIN"/>
    <property type="match status" value="1"/>
</dbReference>
<comment type="catalytic activity">
    <reaction evidence="5">
        <text>adenylyl-molybdopterin + molybdate = Mo-molybdopterin + AMP + H(+)</text>
        <dbReference type="Rhea" id="RHEA:35047"/>
        <dbReference type="ChEBI" id="CHEBI:15378"/>
        <dbReference type="ChEBI" id="CHEBI:36264"/>
        <dbReference type="ChEBI" id="CHEBI:62727"/>
        <dbReference type="ChEBI" id="CHEBI:71302"/>
        <dbReference type="ChEBI" id="CHEBI:456215"/>
        <dbReference type="EC" id="2.10.1.1"/>
    </reaction>
</comment>
<evidence type="ECO:0000256" key="5">
    <source>
        <dbReference type="ARBA" id="ARBA00047317"/>
    </source>
</evidence>
<keyword evidence="6" id="KW-0808">Transferase</keyword>
<sequence>MPPSDPAQPPVAMLSVAQARARVIARAARRLLPPETVELDAALGRILAADVVASIDVPAQANSAMDGFALRSADLPAVGEQAFRLVGTRLAGDAREAAVGPFDCLRITTGAPLPRGADTVVIKENVRVEGDAVMVAAGETAGANVRAAGEDFASGECALRAGVRLSPARVGVLASLGLTAVEVVRAPRAVLLTTGDEIVAPGIPLGHGQVYNSNRYSLGGLLREQGVTLLRHEHVRDDVDALRRALQQAAGEADLVLSSGGVSAGEADFLPRLLAEIGTVDFWKVRMKPGMPLLFGAIGETPVFALPGNPVSGLATFRLLVAPLLQTWAGRDALAAPCWHARLAAPIVKNHRRAEFQRAWRESRSDGTLWVTPFPRQGSGVLRSVAEADCLIVLPEEPQALAIGDCVEILPLD</sequence>
<dbReference type="SUPFAM" id="SSF63882">
    <property type="entry name" value="MoeA N-terminal region -like"/>
    <property type="match status" value="1"/>
</dbReference>
<keyword evidence="4 6" id="KW-0501">Molybdenum cofactor biosynthesis</keyword>
<accession>A0ABT1QVU3</accession>
<dbReference type="InterPro" id="IPR036688">
    <property type="entry name" value="MoeA_C_domain_IV_sf"/>
</dbReference>
<dbReference type="Gene3D" id="3.90.105.10">
    <property type="entry name" value="Molybdopterin biosynthesis moea protein, domain 2"/>
    <property type="match status" value="1"/>
</dbReference>
<evidence type="ECO:0000313" key="9">
    <source>
        <dbReference type="Proteomes" id="UP001165498"/>
    </source>
</evidence>
<dbReference type="SUPFAM" id="SSF63867">
    <property type="entry name" value="MoeA C-terminal domain-like"/>
    <property type="match status" value="1"/>
</dbReference>
<dbReference type="PANTHER" id="PTHR10192:SF5">
    <property type="entry name" value="GEPHYRIN"/>
    <property type="match status" value="1"/>
</dbReference>
<evidence type="ECO:0000259" key="7">
    <source>
        <dbReference type="SMART" id="SM00852"/>
    </source>
</evidence>
<dbReference type="Gene3D" id="2.170.190.11">
    <property type="entry name" value="Molybdopterin biosynthesis moea protein, domain 3"/>
    <property type="match status" value="1"/>
</dbReference>
<comment type="pathway">
    <text evidence="2 6">Cofactor biosynthesis; molybdopterin biosynthesis.</text>
</comment>
<keyword evidence="9" id="KW-1185">Reference proteome</keyword>
<dbReference type="SUPFAM" id="SSF53218">
    <property type="entry name" value="Molybdenum cofactor biosynthesis proteins"/>
    <property type="match status" value="1"/>
</dbReference>
<dbReference type="Pfam" id="PF00994">
    <property type="entry name" value="MoCF_biosynth"/>
    <property type="match status" value="1"/>
</dbReference>
<reference evidence="8" key="1">
    <citation type="submission" date="2022-07" db="EMBL/GenBank/DDBJ databases">
        <title>Tahibacter sp., a new gammaproteobacterium isolated from the silt sample collected at pig farm.</title>
        <authorList>
            <person name="Chen H."/>
        </authorList>
    </citation>
    <scope>NUCLEOTIDE SEQUENCE</scope>
    <source>
        <strain evidence="8">P2K</strain>
    </source>
</reference>
<comment type="caution">
    <text evidence="8">The sequence shown here is derived from an EMBL/GenBank/DDBJ whole genome shotgun (WGS) entry which is preliminary data.</text>
</comment>
<protein>
    <recommendedName>
        <fullName evidence="6">Molybdopterin molybdenumtransferase</fullName>
        <ecNumber evidence="6">2.10.1.1</ecNumber>
    </recommendedName>
</protein>
<dbReference type="InterPro" id="IPR038987">
    <property type="entry name" value="MoeA-like"/>
</dbReference>
<dbReference type="Pfam" id="PF03453">
    <property type="entry name" value="MoeA_N"/>
    <property type="match status" value="1"/>
</dbReference>
<dbReference type="InterPro" id="IPR036135">
    <property type="entry name" value="MoeA_linker/N_sf"/>
</dbReference>
<keyword evidence="6" id="KW-0479">Metal-binding</keyword>
<evidence type="ECO:0000256" key="3">
    <source>
        <dbReference type="ARBA" id="ARBA00010763"/>
    </source>
</evidence>
<gene>
    <name evidence="8" type="ORF">NM961_16955</name>
</gene>
<dbReference type="Proteomes" id="UP001165498">
    <property type="component" value="Unassembled WGS sequence"/>
</dbReference>
<dbReference type="InterPro" id="IPR001453">
    <property type="entry name" value="MoaB/Mog_dom"/>
</dbReference>
<dbReference type="CDD" id="cd00887">
    <property type="entry name" value="MoeA"/>
    <property type="match status" value="1"/>
</dbReference>
<dbReference type="InterPro" id="IPR036425">
    <property type="entry name" value="MoaB/Mog-like_dom_sf"/>
</dbReference>
<dbReference type="InterPro" id="IPR005111">
    <property type="entry name" value="MoeA_C_domain_IV"/>
</dbReference>
<keyword evidence="6" id="KW-0500">Molybdenum</keyword>
<dbReference type="SMART" id="SM00852">
    <property type="entry name" value="MoCF_biosynth"/>
    <property type="match status" value="1"/>
</dbReference>
<dbReference type="InterPro" id="IPR005110">
    <property type="entry name" value="MoeA_linker/N"/>
</dbReference>
<dbReference type="Gene3D" id="3.40.980.10">
    <property type="entry name" value="MoaB/Mog-like domain"/>
    <property type="match status" value="1"/>
</dbReference>
<dbReference type="RefSeq" id="WP_255915602.1">
    <property type="nucleotide sequence ID" value="NZ_JANFQO010000017.1"/>
</dbReference>
<dbReference type="Gene3D" id="2.40.340.10">
    <property type="entry name" value="MoeA, C-terminal, domain IV"/>
    <property type="match status" value="1"/>
</dbReference>
<organism evidence="8 9">
    <name type="scientific">Tahibacter harae</name>
    <dbReference type="NCBI Taxonomy" id="2963937"/>
    <lineage>
        <taxon>Bacteria</taxon>
        <taxon>Pseudomonadati</taxon>
        <taxon>Pseudomonadota</taxon>
        <taxon>Gammaproteobacteria</taxon>
        <taxon>Lysobacterales</taxon>
        <taxon>Rhodanobacteraceae</taxon>
        <taxon>Tahibacter</taxon>
    </lineage>
</organism>
<evidence type="ECO:0000256" key="4">
    <source>
        <dbReference type="ARBA" id="ARBA00023150"/>
    </source>
</evidence>
<evidence type="ECO:0000313" key="8">
    <source>
        <dbReference type="EMBL" id="MCQ4166411.1"/>
    </source>
</evidence>
<comment type="function">
    <text evidence="1 6">Catalyzes the insertion of molybdate into adenylated molybdopterin with the concomitant release of AMP.</text>
</comment>
<dbReference type="NCBIfam" id="NF045515">
    <property type="entry name" value="Glp_gephyrin"/>
    <property type="match status" value="1"/>
</dbReference>
<feature type="domain" description="MoaB/Mog" evidence="7">
    <location>
        <begin position="190"/>
        <end position="327"/>
    </location>
</feature>
<evidence type="ECO:0000256" key="2">
    <source>
        <dbReference type="ARBA" id="ARBA00005046"/>
    </source>
</evidence>
<dbReference type="EMBL" id="JANFQO010000017">
    <property type="protein sequence ID" value="MCQ4166411.1"/>
    <property type="molecule type" value="Genomic_DNA"/>
</dbReference>
<comment type="cofactor">
    <cofactor evidence="6">
        <name>Mg(2+)</name>
        <dbReference type="ChEBI" id="CHEBI:18420"/>
    </cofactor>
</comment>
<proteinExistence type="inferred from homology"/>
<dbReference type="Pfam" id="PF03454">
    <property type="entry name" value="MoeA_C"/>
    <property type="match status" value="1"/>
</dbReference>
<name>A0ABT1QVU3_9GAMM</name>
<dbReference type="EC" id="2.10.1.1" evidence="6"/>
<evidence type="ECO:0000256" key="6">
    <source>
        <dbReference type="RuleBase" id="RU365090"/>
    </source>
</evidence>
<keyword evidence="6" id="KW-0460">Magnesium</keyword>
<evidence type="ECO:0000256" key="1">
    <source>
        <dbReference type="ARBA" id="ARBA00002901"/>
    </source>
</evidence>